<evidence type="ECO:0000256" key="1">
    <source>
        <dbReference type="ARBA" id="ARBA00005380"/>
    </source>
</evidence>
<name>A0ABX0JDW7_9BACL</name>
<dbReference type="Gene3D" id="3.40.1190.20">
    <property type="match status" value="1"/>
</dbReference>
<keyword evidence="10" id="KW-1185">Reference proteome</keyword>
<evidence type="ECO:0000313" key="9">
    <source>
        <dbReference type="EMBL" id="NHN33451.1"/>
    </source>
</evidence>
<dbReference type="PIRSF" id="PIRSF000535">
    <property type="entry name" value="1PFK/6PFK/LacC"/>
    <property type="match status" value="1"/>
</dbReference>
<evidence type="ECO:0000256" key="4">
    <source>
        <dbReference type="ARBA" id="ARBA00022777"/>
    </source>
</evidence>
<keyword evidence="6" id="KW-0423">Lactose metabolism</keyword>
<dbReference type="Proteomes" id="UP001165962">
    <property type="component" value="Unassembled WGS sequence"/>
</dbReference>
<evidence type="ECO:0000256" key="2">
    <source>
        <dbReference type="ARBA" id="ARBA00022679"/>
    </source>
</evidence>
<protein>
    <recommendedName>
        <fullName evidence="6">Tagatose-6-phosphate kinase</fullName>
        <ecNumber evidence="6">2.7.1.144</ecNumber>
    </recommendedName>
</protein>
<keyword evidence="2 6" id="KW-0808">Transferase</keyword>
<gene>
    <name evidence="9" type="ORF">G9U52_26920</name>
</gene>
<evidence type="ECO:0000259" key="8">
    <source>
        <dbReference type="Pfam" id="PF00294"/>
    </source>
</evidence>
<evidence type="ECO:0000256" key="7">
    <source>
        <dbReference type="SAM" id="MobiDB-lite"/>
    </source>
</evidence>
<comment type="pathway">
    <text evidence="6">Carbohydrate metabolism; D-tagatose 6-phosphate degradation; D-glyceraldehyde 3-phosphate and glycerone phosphate from D-tagatose 6-phosphate: step 1/2.</text>
</comment>
<dbReference type="PANTHER" id="PTHR46566">
    <property type="entry name" value="1-PHOSPHOFRUCTOKINASE-RELATED"/>
    <property type="match status" value="1"/>
</dbReference>
<keyword evidence="3 6" id="KW-0547">Nucleotide-binding</keyword>
<comment type="similarity">
    <text evidence="1">Belongs to the carbohydrate kinase pfkB family.</text>
</comment>
<dbReference type="PANTHER" id="PTHR46566:SF5">
    <property type="entry name" value="1-PHOSPHOFRUCTOKINASE"/>
    <property type="match status" value="1"/>
</dbReference>
<dbReference type="EC" id="2.7.1.144" evidence="6"/>
<proteinExistence type="inferred from homology"/>
<evidence type="ECO:0000256" key="5">
    <source>
        <dbReference type="ARBA" id="ARBA00022840"/>
    </source>
</evidence>
<dbReference type="InterPro" id="IPR029056">
    <property type="entry name" value="Ribokinase-like"/>
</dbReference>
<evidence type="ECO:0000313" key="10">
    <source>
        <dbReference type="Proteomes" id="UP001165962"/>
    </source>
</evidence>
<feature type="domain" description="Carbohydrate kinase PfkB" evidence="8">
    <location>
        <begin position="242"/>
        <end position="332"/>
    </location>
</feature>
<comment type="similarity">
    <text evidence="6">Belongs to the carbohydrate kinase PfkB family. LacC subfamily.</text>
</comment>
<evidence type="ECO:0000256" key="6">
    <source>
        <dbReference type="PIRNR" id="PIRNR000535"/>
    </source>
</evidence>
<accession>A0ABX0JDW7</accession>
<organism evidence="9 10">
    <name type="scientific">Paenibacillus agricola</name>
    <dbReference type="NCBI Taxonomy" id="2716264"/>
    <lineage>
        <taxon>Bacteria</taxon>
        <taxon>Bacillati</taxon>
        <taxon>Bacillota</taxon>
        <taxon>Bacilli</taxon>
        <taxon>Bacillales</taxon>
        <taxon>Paenibacillaceae</taxon>
        <taxon>Paenibacillus</taxon>
    </lineage>
</organism>
<sequence length="350" mass="36625">MITTVTLNAAIDKTYYLPSFGLGQVSRVQRMFAEPGGKGINVARVIQQLGYPVIATGFVGGHNGRFIENALSQQGIEHDFIHVEGESRLCLNVIEESKGSSTELLEQGPVISEEAWQLMQAKLAHLAARSRIVCFSGSLPQGVPDDGYAQLIAIVKQAGCLAFLDTSGSALLQGIKALPDFVKPNEDEVRALLTQVGWLRAGVGFKIEADTGVSTRGEVEASDDPETGTDTGTGADSSVSTEAVIRTGLLHLHSQGLPIITISLGSEGSVSVYAGALHRIKAPCIQPVNTVGCGDAFVAGMAIATAQGLPFQVCLERATAAASANALTDRAGNVHPDDVERLLAAIAATH</sequence>
<keyword evidence="5 6" id="KW-0067">ATP-binding</keyword>
<dbReference type="InterPro" id="IPR011611">
    <property type="entry name" value="PfkB_dom"/>
</dbReference>
<dbReference type="RefSeq" id="WP_166153761.1">
    <property type="nucleotide sequence ID" value="NZ_JAAOIW010000012.1"/>
</dbReference>
<dbReference type="InterPro" id="IPR002173">
    <property type="entry name" value="Carboh/pur_kinase_PfkB_CS"/>
</dbReference>
<dbReference type="EMBL" id="JAAOIW010000012">
    <property type="protein sequence ID" value="NHN33451.1"/>
    <property type="molecule type" value="Genomic_DNA"/>
</dbReference>
<feature type="domain" description="Carbohydrate kinase PfkB" evidence="8">
    <location>
        <begin position="9"/>
        <end position="195"/>
    </location>
</feature>
<reference evidence="9" key="1">
    <citation type="submission" date="2020-03" db="EMBL/GenBank/DDBJ databases">
        <title>Draft sequencing of Paenibacilllus sp. S3N08.</title>
        <authorList>
            <person name="Kim D.-U."/>
        </authorList>
    </citation>
    <scope>NUCLEOTIDE SEQUENCE</scope>
    <source>
        <strain evidence="9">S3N08</strain>
    </source>
</reference>
<comment type="catalytic activity">
    <reaction evidence="6">
        <text>D-tagatofuranose 6-phosphate + ATP = D-tagatofuranose 1,6-bisphosphate + ADP + H(+)</text>
        <dbReference type="Rhea" id="RHEA:12420"/>
        <dbReference type="ChEBI" id="CHEBI:15378"/>
        <dbReference type="ChEBI" id="CHEBI:30616"/>
        <dbReference type="ChEBI" id="CHEBI:58694"/>
        <dbReference type="ChEBI" id="CHEBI:58695"/>
        <dbReference type="ChEBI" id="CHEBI:456216"/>
        <dbReference type="EC" id="2.7.1.144"/>
    </reaction>
</comment>
<dbReference type="InterPro" id="IPR017583">
    <property type="entry name" value="Tagatose/fructose_Pkinase"/>
</dbReference>
<keyword evidence="4" id="KW-0418">Kinase</keyword>
<dbReference type="CDD" id="cd01164">
    <property type="entry name" value="FruK_PfkB_like"/>
    <property type="match status" value="1"/>
</dbReference>
<feature type="compositionally biased region" description="Low complexity" evidence="7">
    <location>
        <begin position="228"/>
        <end position="237"/>
    </location>
</feature>
<evidence type="ECO:0000256" key="3">
    <source>
        <dbReference type="ARBA" id="ARBA00022741"/>
    </source>
</evidence>
<dbReference type="PROSITE" id="PS00583">
    <property type="entry name" value="PFKB_KINASES_1"/>
    <property type="match status" value="1"/>
</dbReference>
<dbReference type="NCBIfam" id="TIGR03168">
    <property type="entry name" value="1-PFK"/>
    <property type="match status" value="1"/>
</dbReference>
<comment type="caution">
    <text evidence="9">The sequence shown here is derived from an EMBL/GenBank/DDBJ whole genome shotgun (WGS) entry which is preliminary data.</text>
</comment>
<dbReference type="Pfam" id="PF00294">
    <property type="entry name" value="PfkB"/>
    <property type="match status" value="2"/>
</dbReference>
<feature type="region of interest" description="Disordered" evidence="7">
    <location>
        <begin position="214"/>
        <end position="237"/>
    </location>
</feature>
<dbReference type="SUPFAM" id="SSF53613">
    <property type="entry name" value="Ribokinase-like"/>
    <property type="match status" value="1"/>
</dbReference>